<dbReference type="Proteomes" id="UP000183639">
    <property type="component" value="Unassembled WGS sequence"/>
</dbReference>
<sequence length="219" mass="24426">MKQELLRQGMRMVLVLMAAVVMLISPEAEAAKPVAADFACRQVSLGADKDAVEKVFGKPVYDRTVRIQDVLVKECDYADDYTIGYSVATGEVIDIIVKNKQYEARGGVRYGATPALIQKVYGKQKAQNIMGNKFYVYDNPKNKFQHLMLQVNMDNDSLVVMRITGLPMNDEEIEALMQERPELFEEPEDKSVSLNMAGKEIDMSDLPAAQPVKLGGLTE</sequence>
<feature type="signal peptide" evidence="1">
    <location>
        <begin position="1"/>
        <end position="30"/>
    </location>
</feature>
<dbReference type="EMBL" id="FOQK01000014">
    <property type="protein sequence ID" value="SFI08701.1"/>
    <property type="molecule type" value="Genomic_DNA"/>
</dbReference>
<protein>
    <submittedName>
        <fullName evidence="2">Uncharacterized protein</fullName>
    </submittedName>
</protein>
<proteinExistence type="predicted"/>
<feature type="chain" id="PRO_5010304141" evidence="1">
    <location>
        <begin position="31"/>
        <end position="219"/>
    </location>
</feature>
<evidence type="ECO:0000256" key="1">
    <source>
        <dbReference type="SAM" id="SignalP"/>
    </source>
</evidence>
<accession>A0A1I3FCT8</accession>
<evidence type="ECO:0000313" key="3">
    <source>
        <dbReference type="Proteomes" id="UP000183639"/>
    </source>
</evidence>
<dbReference type="AlphaFoldDB" id="A0A1I3FCT8"/>
<dbReference type="OrthoDB" id="1664973at2"/>
<dbReference type="RefSeq" id="WP_075443914.1">
    <property type="nucleotide sequence ID" value="NZ_FOQK01000014.1"/>
</dbReference>
<name>A0A1I3FCT8_SELRU</name>
<gene>
    <name evidence="2" type="ORF">SAMN04487861_11415</name>
</gene>
<evidence type="ECO:0000313" key="2">
    <source>
        <dbReference type="EMBL" id="SFI08701.1"/>
    </source>
</evidence>
<keyword evidence="1" id="KW-0732">Signal</keyword>
<reference evidence="2 3" key="1">
    <citation type="submission" date="2016-10" db="EMBL/GenBank/DDBJ databases">
        <authorList>
            <person name="de Groot N.N."/>
        </authorList>
    </citation>
    <scope>NUCLEOTIDE SEQUENCE [LARGE SCALE GENOMIC DNA]</scope>
    <source>
        <strain evidence="2 3">Z108</strain>
    </source>
</reference>
<organism evidence="2 3">
    <name type="scientific">Selenomonas ruminantium</name>
    <dbReference type="NCBI Taxonomy" id="971"/>
    <lineage>
        <taxon>Bacteria</taxon>
        <taxon>Bacillati</taxon>
        <taxon>Bacillota</taxon>
        <taxon>Negativicutes</taxon>
        <taxon>Selenomonadales</taxon>
        <taxon>Selenomonadaceae</taxon>
        <taxon>Selenomonas</taxon>
    </lineage>
</organism>